<protein>
    <submittedName>
        <fullName evidence="2">Uncharacterized protein</fullName>
    </submittedName>
</protein>
<accession>A0A8T0HA56</accession>
<keyword evidence="3" id="KW-1185">Reference proteome</keyword>
<feature type="region of interest" description="Disordered" evidence="1">
    <location>
        <begin position="1"/>
        <end position="22"/>
    </location>
</feature>
<evidence type="ECO:0000313" key="2">
    <source>
        <dbReference type="EMBL" id="KAG0567258.1"/>
    </source>
</evidence>
<organism evidence="2 3">
    <name type="scientific">Ceratodon purpureus</name>
    <name type="common">Fire moss</name>
    <name type="synonym">Dicranum purpureum</name>
    <dbReference type="NCBI Taxonomy" id="3225"/>
    <lineage>
        <taxon>Eukaryota</taxon>
        <taxon>Viridiplantae</taxon>
        <taxon>Streptophyta</taxon>
        <taxon>Embryophyta</taxon>
        <taxon>Bryophyta</taxon>
        <taxon>Bryophytina</taxon>
        <taxon>Bryopsida</taxon>
        <taxon>Dicranidae</taxon>
        <taxon>Pseudoditrichales</taxon>
        <taxon>Ditrichaceae</taxon>
        <taxon>Ceratodon</taxon>
    </lineage>
</organism>
<feature type="compositionally biased region" description="Acidic residues" evidence="1">
    <location>
        <begin position="232"/>
        <end position="245"/>
    </location>
</feature>
<dbReference type="EMBL" id="CM026428">
    <property type="protein sequence ID" value="KAG0567258.1"/>
    <property type="molecule type" value="Genomic_DNA"/>
</dbReference>
<gene>
    <name evidence="2" type="ORF">KC19_7G122200</name>
</gene>
<evidence type="ECO:0000256" key="1">
    <source>
        <dbReference type="SAM" id="MobiDB-lite"/>
    </source>
</evidence>
<reference evidence="2" key="1">
    <citation type="submission" date="2020-06" db="EMBL/GenBank/DDBJ databases">
        <title>WGS assembly of Ceratodon purpureus strain R40.</title>
        <authorList>
            <person name="Carey S.B."/>
            <person name="Jenkins J."/>
            <person name="Shu S."/>
            <person name="Lovell J.T."/>
            <person name="Sreedasyam A."/>
            <person name="Maumus F."/>
            <person name="Tiley G.P."/>
            <person name="Fernandez-Pozo N."/>
            <person name="Barry K."/>
            <person name="Chen C."/>
            <person name="Wang M."/>
            <person name="Lipzen A."/>
            <person name="Daum C."/>
            <person name="Saski C.A."/>
            <person name="Payton A.C."/>
            <person name="Mcbreen J.C."/>
            <person name="Conrad R.E."/>
            <person name="Kollar L.M."/>
            <person name="Olsson S."/>
            <person name="Huttunen S."/>
            <person name="Landis J.B."/>
            <person name="Wickett N.J."/>
            <person name="Johnson M.G."/>
            <person name="Rensing S.A."/>
            <person name="Grimwood J."/>
            <person name="Schmutz J."/>
            <person name="Mcdaniel S.F."/>
        </authorList>
    </citation>
    <scope>NUCLEOTIDE SEQUENCE</scope>
    <source>
        <strain evidence="2">R40</strain>
    </source>
</reference>
<evidence type="ECO:0000313" key="3">
    <source>
        <dbReference type="Proteomes" id="UP000822688"/>
    </source>
</evidence>
<dbReference type="Proteomes" id="UP000822688">
    <property type="component" value="Chromosome 7"/>
</dbReference>
<proteinExistence type="predicted"/>
<name>A0A8T0HA56_CERPU</name>
<feature type="region of interest" description="Disordered" evidence="1">
    <location>
        <begin position="160"/>
        <end position="245"/>
    </location>
</feature>
<comment type="caution">
    <text evidence="2">The sequence shown here is derived from an EMBL/GenBank/DDBJ whole genome shotgun (WGS) entry which is preliminary data.</text>
</comment>
<sequence length="338" mass="37201">MESAWKEMVVGGDGGESSESEVLQCTESGGVEEVAMEGSGRRESLCGGDGVKKGEEVLEKDDACVESTEDVVRARSEEVVSVRCVDRCLGGRKIVLAPRMVGFQNGGAHWRAAARRRCRGRKSFMHGPFGVGAGFVVERVAIKRKHEDVKQCGPVVLETEHHEDNASDDSASSSDSDASDSESEQWKRRGISSKRRRGGEDASGKSPWSDESQELSSGGRKEPTLPAQGSDDMQDEEEAAECDDELEEMQELLELQLQAAEKRESGMKQRMEMMMDVLSQHMGHVEKRVCNLEEGAQPQEQVLERINFKLEKVMEGFSALNENLTILSACLSKNLESQ</sequence>
<feature type="compositionally biased region" description="Basic residues" evidence="1">
    <location>
        <begin position="188"/>
        <end position="197"/>
    </location>
</feature>
<dbReference type="AlphaFoldDB" id="A0A8T0HA56"/>